<comment type="caution">
    <text evidence="2">The sequence shown here is derived from an EMBL/GenBank/DDBJ whole genome shotgun (WGS) entry which is preliminary data.</text>
</comment>
<reference evidence="3" key="1">
    <citation type="journal article" date="2018" name="Front. Microbiol.">
        <title>Genome-Based Analysis Reveals the Taxonomy and Diversity of the Family Idiomarinaceae.</title>
        <authorList>
            <person name="Liu Y."/>
            <person name="Lai Q."/>
            <person name="Shao Z."/>
        </authorList>
    </citation>
    <scope>NUCLEOTIDE SEQUENCE [LARGE SCALE GENOMIC DNA]</scope>
    <source>
        <strain evidence="3">SW15</strain>
    </source>
</reference>
<evidence type="ECO:0000313" key="2">
    <source>
        <dbReference type="EMBL" id="RUO50608.1"/>
    </source>
</evidence>
<accession>A0A432XPE8</accession>
<feature type="transmembrane region" description="Helical" evidence="1">
    <location>
        <begin position="118"/>
        <end position="136"/>
    </location>
</feature>
<keyword evidence="3" id="KW-1185">Reference proteome</keyword>
<evidence type="ECO:0000256" key="1">
    <source>
        <dbReference type="SAM" id="Phobius"/>
    </source>
</evidence>
<organism evidence="2 3">
    <name type="scientific">Pseudidiomarina aquimaris</name>
    <dbReference type="NCBI Taxonomy" id="641841"/>
    <lineage>
        <taxon>Bacteria</taxon>
        <taxon>Pseudomonadati</taxon>
        <taxon>Pseudomonadota</taxon>
        <taxon>Gammaproteobacteria</taxon>
        <taxon>Alteromonadales</taxon>
        <taxon>Idiomarinaceae</taxon>
        <taxon>Pseudidiomarina</taxon>
    </lineage>
</organism>
<dbReference type="AlphaFoldDB" id="A0A432XPE8"/>
<dbReference type="RefSeq" id="WP_126832114.1">
    <property type="nucleotide sequence ID" value="NZ_PIPT01000001.1"/>
</dbReference>
<dbReference type="OrthoDB" id="6965261at2"/>
<keyword evidence="1" id="KW-0472">Membrane</keyword>
<sequence length="535" mass="60180">MAEPSLYWRHREELLNRPLFMWPGLSAWAFYFIAKVILAFRGYLEIGLWENLAMMMLLTLPMRTTALKWLRQIVAIPVGLGLLYHESSLPPFSSIIDQWSSITGFSFAYMWELLTRSIQVEFIIVLLIAWIGFVYLQNIVRMTVIAFIAVIAAGVAQQPAETPLQAVPTTLDLTTIDTPDAIQFNSPSEKLEAFYDEQQKFKLTPSRESTADFDILLINICSMSWQDLATAGLQDHPVIKDAHLMFENYNSATSYSGPSALRLLRANCGHQPHQQLFTNTPQCMVSQQLEKLGYRPEVLLNHTGEYDDFSGLLQQFAGMPAPQFNTSAPISMTGFDGSLIKSDSAILQNWLASSTNSDSRFTFYNTLSLHDGNRVPGFNGNSLDSYAMRTATLLDEIYQLQMAIKASGRRVLLIIAPEHGANLKGDALQLPGLREIPTPPITHVPVLISLFGEGFEAPQEQLVVERNTGPTAITSAIFEINAQQPFSNPSFSLTKVAEQLPSTEWVAENKDIKVIDYKNNFWLKIKERNWLPYKQ</sequence>
<evidence type="ECO:0000313" key="3">
    <source>
        <dbReference type="Proteomes" id="UP000286678"/>
    </source>
</evidence>
<dbReference type="Proteomes" id="UP000286678">
    <property type="component" value="Unassembled WGS sequence"/>
</dbReference>
<gene>
    <name evidence="2" type="primary">bcsG</name>
    <name evidence="2" type="ORF">CWE21_00445</name>
</gene>
<keyword evidence="1" id="KW-0812">Transmembrane</keyword>
<keyword evidence="1" id="KW-1133">Transmembrane helix</keyword>
<dbReference type="InterPro" id="IPR017744">
    <property type="entry name" value="BcsG"/>
</dbReference>
<protein>
    <submittedName>
        <fullName evidence="2">Cellulose biosynthesis protein BcsG</fullName>
    </submittedName>
</protein>
<dbReference type="NCBIfam" id="TIGR03368">
    <property type="entry name" value="cellulose_yhjU"/>
    <property type="match status" value="1"/>
</dbReference>
<name>A0A432XPE8_9GAMM</name>
<dbReference type="Pfam" id="PF11658">
    <property type="entry name" value="CBP_BcsG"/>
    <property type="match status" value="1"/>
</dbReference>
<proteinExistence type="predicted"/>
<dbReference type="EMBL" id="PIPT01000001">
    <property type="protein sequence ID" value="RUO50608.1"/>
    <property type="molecule type" value="Genomic_DNA"/>
</dbReference>
<feature type="transmembrane region" description="Helical" evidence="1">
    <location>
        <begin position="20"/>
        <end position="44"/>
    </location>
</feature>